<evidence type="ECO:0000256" key="2">
    <source>
        <dbReference type="ARBA" id="ARBA00004172"/>
    </source>
</evidence>
<feature type="transmembrane region" description="Helical" evidence="16">
    <location>
        <begin position="203"/>
        <end position="223"/>
    </location>
</feature>
<dbReference type="OrthoDB" id="9396544at2759"/>
<feature type="transmembrane region" description="Helical" evidence="16">
    <location>
        <begin position="56"/>
        <end position="78"/>
    </location>
</feature>
<organism evidence="17 18">
    <name type="scientific">Python bivittatus</name>
    <name type="common">Burmese python</name>
    <name type="synonym">Python molurus bivittatus</name>
    <dbReference type="NCBI Taxonomy" id="176946"/>
    <lineage>
        <taxon>Eukaryota</taxon>
        <taxon>Metazoa</taxon>
        <taxon>Chordata</taxon>
        <taxon>Craniata</taxon>
        <taxon>Vertebrata</taxon>
        <taxon>Euteleostomi</taxon>
        <taxon>Lepidosauria</taxon>
        <taxon>Squamata</taxon>
        <taxon>Bifurcata</taxon>
        <taxon>Unidentata</taxon>
        <taxon>Episquamata</taxon>
        <taxon>Toxicofera</taxon>
        <taxon>Serpentes</taxon>
        <taxon>Henophidia</taxon>
        <taxon>Pythonidae</taxon>
        <taxon>Python</taxon>
    </lineage>
</organism>
<comment type="similarity">
    <text evidence="4">Belongs to the G-protein coupled receptor 1 family. Atypical chemokine receptor subfamily.</text>
</comment>
<dbReference type="PANTHER" id="PTHR14181:SF1">
    <property type="entry name" value="ATYPICAL CHEMOKINE RECEPTOR 1"/>
    <property type="match status" value="1"/>
</dbReference>
<keyword evidence="7" id="KW-0967">Endosome</keyword>
<dbReference type="CTD" id="2532"/>
<dbReference type="GO" id="GO:0004930">
    <property type="term" value="F:G protein-coupled receptor activity"/>
    <property type="evidence" value="ECO:0007669"/>
    <property type="project" value="UniProtKB-KW"/>
</dbReference>
<protein>
    <recommendedName>
        <fullName evidence="5">Atypical chemokine receptor 1</fullName>
    </recommendedName>
    <alternativeName>
        <fullName evidence="15">Duffy antigen/chemokine receptor</fullName>
    </alternativeName>
</protein>
<dbReference type="GO" id="GO:0006954">
    <property type="term" value="P:inflammatory response"/>
    <property type="evidence" value="ECO:0007669"/>
    <property type="project" value="InterPro"/>
</dbReference>
<keyword evidence="14" id="KW-0807">Transducer</keyword>
<evidence type="ECO:0000256" key="14">
    <source>
        <dbReference type="ARBA" id="ARBA00023224"/>
    </source>
</evidence>
<dbReference type="AlphaFoldDB" id="A0A9F2WCA7"/>
<dbReference type="PRINTS" id="PR01559">
    <property type="entry name" value="DUFFYANTIGEN"/>
</dbReference>
<feature type="transmembrane region" description="Helical" evidence="16">
    <location>
        <begin position="235"/>
        <end position="255"/>
    </location>
</feature>
<keyword evidence="17" id="KW-1185">Reference proteome</keyword>
<evidence type="ECO:0000256" key="8">
    <source>
        <dbReference type="ARBA" id="ARBA00022989"/>
    </source>
</evidence>
<dbReference type="OMA" id="VWYSSAF"/>
<reference evidence="18" key="1">
    <citation type="submission" date="2025-08" db="UniProtKB">
        <authorList>
            <consortium name="RefSeq"/>
        </authorList>
    </citation>
    <scope>IDENTIFICATION</scope>
    <source>
        <tissue evidence="18">Liver</tissue>
    </source>
</reference>
<keyword evidence="11" id="KW-1015">Disulfide bond</keyword>
<comment type="subcellular location">
    <subcellularLocation>
        <location evidence="3">Early endosome</location>
    </subcellularLocation>
    <subcellularLocation>
        <location evidence="1">Membrane</location>
        <topology evidence="1">Multi-pass membrane protein</topology>
    </subcellularLocation>
    <subcellularLocation>
        <location evidence="2">Recycling endosome</location>
    </subcellularLocation>
</comment>
<sequence length="310" mass="34543">MGNCIQTDQSYSIIFNFSADPDFWQQIDNFTQNETEEDYWPQNVAEPCQYTFCSTFIGGIPIFLGIASTLGILGNVMLGVALAKCPRFWDQRHPGKVELFLLAIAGVTFASILPFFALGISRRWAFEDRLCQVAHGLKFGCLFAQGLLAAGSACQSPWGLPRPLLPTLLWIMGFLCATPAALVSSTNGVCVPNGLTELHTWSLVHVVFCLVIFVLLPPTMMCLKGCGKSWHPHFNISWVFYLFWAPYGVAVFLVMLQEETSLTQACSFLEHLNSFLGFSEGWGILHCYLCPLLILGLGFYHRRTVQMGKC</sequence>
<dbReference type="GO" id="GO:0005769">
    <property type="term" value="C:early endosome"/>
    <property type="evidence" value="ECO:0007669"/>
    <property type="project" value="UniProtKB-SubCell"/>
</dbReference>
<evidence type="ECO:0000256" key="5">
    <source>
        <dbReference type="ARBA" id="ARBA00015484"/>
    </source>
</evidence>
<keyword evidence="6 16" id="KW-0812">Transmembrane</keyword>
<keyword evidence="10 16" id="KW-0472">Membrane</keyword>
<dbReference type="GO" id="GO:0019956">
    <property type="term" value="F:chemokine binding"/>
    <property type="evidence" value="ECO:0007669"/>
    <property type="project" value="InterPro"/>
</dbReference>
<dbReference type="KEGG" id="pbi:103049111"/>
<evidence type="ECO:0000256" key="13">
    <source>
        <dbReference type="ARBA" id="ARBA00023180"/>
    </source>
</evidence>
<dbReference type="GO" id="GO:0016020">
    <property type="term" value="C:membrane"/>
    <property type="evidence" value="ECO:0007669"/>
    <property type="project" value="UniProtKB-SubCell"/>
</dbReference>
<evidence type="ECO:0000256" key="3">
    <source>
        <dbReference type="ARBA" id="ARBA00004412"/>
    </source>
</evidence>
<evidence type="ECO:0000256" key="4">
    <source>
        <dbReference type="ARBA" id="ARBA00008790"/>
    </source>
</evidence>
<evidence type="ECO:0000256" key="7">
    <source>
        <dbReference type="ARBA" id="ARBA00022753"/>
    </source>
</evidence>
<keyword evidence="13" id="KW-0325">Glycoprotein</keyword>
<evidence type="ECO:0000256" key="15">
    <source>
        <dbReference type="ARBA" id="ARBA00030289"/>
    </source>
</evidence>
<name>A0A9F2WCA7_PYTBI</name>
<dbReference type="GO" id="GO:0070098">
    <property type="term" value="P:chemokine-mediated signaling pathway"/>
    <property type="evidence" value="ECO:0007669"/>
    <property type="project" value="InterPro"/>
</dbReference>
<evidence type="ECO:0000256" key="12">
    <source>
        <dbReference type="ARBA" id="ARBA00023170"/>
    </source>
</evidence>
<dbReference type="PANTHER" id="PTHR14181">
    <property type="entry name" value="DUFFY ANTIGEN/CHEMOKINE RECEPTOR"/>
    <property type="match status" value="1"/>
</dbReference>
<keyword evidence="9" id="KW-0297">G-protein coupled receptor</keyword>
<evidence type="ECO:0000313" key="18">
    <source>
        <dbReference type="RefSeq" id="XP_007436908.1"/>
    </source>
</evidence>
<feature type="transmembrane region" description="Helical" evidence="16">
    <location>
        <begin position="164"/>
        <end position="183"/>
    </location>
</feature>
<dbReference type="GO" id="GO:0055037">
    <property type="term" value="C:recycling endosome"/>
    <property type="evidence" value="ECO:0007669"/>
    <property type="project" value="UniProtKB-SubCell"/>
</dbReference>
<evidence type="ECO:0000256" key="10">
    <source>
        <dbReference type="ARBA" id="ARBA00023136"/>
    </source>
</evidence>
<evidence type="ECO:0000256" key="16">
    <source>
        <dbReference type="SAM" id="Phobius"/>
    </source>
</evidence>
<dbReference type="SUPFAM" id="SSF81321">
    <property type="entry name" value="Family A G protein-coupled receptor-like"/>
    <property type="match status" value="1"/>
</dbReference>
<dbReference type="Proteomes" id="UP000695026">
    <property type="component" value="Unplaced"/>
</dbReference>
<dbReference type="InterPro" id="IPR005384">
    <property type="entry name" value="Duffy_chemokine_rcpt"/>
</dbReference>
<feature type="transmembrane region" description="Helical" evidence="16">
    <location>
        <begin position="99"/>
        <end position="121"/>
    </location>
</feature>
<keyword evidence="8 16" id="KW-1133">Transmembrane helix</keyword>
<evidence type="ECO:0000256" key="11">
    <source>
        <dbReference type="ARBA" id="ARBA00023157"/>
    </source>
</evidence>
<feature type="transmembrane region" description="Helical" evidence="16">
    <location>
        <begin position="275"/>
        <end position="300"/>
    </location>
</feature>
<dbReference type="RefSeq" id="XP_007436908.1">
    <property type="nucleotide sequence ID" value="XM_007436846.3"/>
</dbReference>
<proteinExistence type="inferred from homology"/>
<evidence type="ECO:0000256" key="9">
    <source>
        <dbReference type="ARBA" id="ARBA00023040"/>
    </source>
</evidence>
<evidence type="ECO:0000313" key="17">
    <source>
        <dbReference type="Proteomes" id="UP000695026"/>
    </source>
</evidence>
<dbReference type="GeneID" id="103049111"/>
<accession>A0A9F2WCA7</accession>
<evidence type="ECO:0000256" key="6">
    <source>
        <dbReference type="ARBA" id="ARBA00022692"/>
    </source>
</evidence>
<gene>
    <name evidence="18" type="primary">ACKR1</name>
</gene>
<keyword evidence="12 18" id="KW-0675">Receptor</keyword>
<evidence type="ECO:0000256" key="1">
    <source>
        <dbReference type="ARBA" id="ARBA00004141"/>
    </source>
</evidence>
<dbReference type="Gene3D" id="1.20.1070.10">
    <property type="entry name" value="Rhodopsin 7-helix transmembrane proteins"/>
    <property type="match status" value="1"/>
</dbReference>